<dbReference type="InterPro" id="IPR006553">
    <property type="entry name" value="Leu-rich_rpt_Cys-con_subtyp"/>
</dbReference>
<dbReference type="InterPro" id="IPR032675">
    <property type="entry name" value="LRR_dom_sf"/>
</dbReference>
<evidence type="ECO:0000259" key="1">
    <source>
        <dbReference type="Pfam" id="PF18511"/>
    </source>
</evidence>
<protein>
    <submittedName>
        <fullName evidence="3">Uncharacterized protein</fullName>
    </submittedName>
</protein>
<dbReference type="Pfam" id="PF25372">
    <property type="entry name" value="DUF7885"/>
    <property type="match status" value="1"/>
</dbReference>
<organism evidence="3 4">
    <name type="scientific">Quercus lobata</name>
    <name type="common">Valley oak</name>
    <dbReference type="NCBI Taxonomy" id="97700"/>
    <lineage>
        <taxon>Eukaryota</taxon>
        <taxon>Viridiplantae</taxon>
        <taxon>Streptophyta</taxon>
        <taxon>Embryophyta</taxon>
        <taxon>Tracheophyta</taxon>
        <taxon>Spermatophyta</taxon>
        <taxon>Magnoliopsida</taxon>
        <taxon>eudicotyledons</taxon>
        <taxon>Gunneridae</taxon>
        <taxon>Pentapetalae</taxon>
        <taxon>rosids</taxon>
        <taxon>fabids</taxon>
        <taxon>Fagales</taxon>
        <taxon>Fagaceae</taxon>
        <taxon>Quercus</taxon>
    </lineage>
</organism>
<dbReference type="RefSeq" id="XP_030948692.1">
    <property type="nucleotide sequence ID" value="XM_031092832.1"/>
</dbReference>
<accession>A0A7N2N6L2</accession>
<feature type="domain" description="F-box/LRR-repeat protein 15-like leucin rich repeat" evidence="2">
    <location>
        <begin position="142"/>
        <end position="218"/>
    </location>
</feature>
<gene>
    <name evidence="3" type="primary">LOC115972519</name>
</gene>
<reference evidence="3" key="2">
    <citation type="submission" date="2021-01" db="UniProtKB">
        <authorList>
            <consortium name="EnsemblPlants"/>
        </authorList>
    </citation>
    <scope>IDENTIFICATION</scope>
</reference>
<dbReference type="OMA" id="YWISSET"/>
<dbReference type="OrthoDB" id="1870722at2759"/>
<dbReference type="InParanoid" id="A0A7N2N6L2"/>
<dbReference type="CDD" id="cd22159">
    <property type="entry name" value="F-box_AtTIR1-like"/>
    <property type="match status" value="1"/>
</dbReference>
<dbReference type="FunFam" id="1.20.1280.50:FF:000023">
    <property type="entry name" value="F-box/LRR-repeat protein 4"/>
    <property type="match status" value="1"/>
</dbReference>
<dbReference type="Pfam" id="PF13516">
    <property type="entry name" value="LRR_6"/>
    <property type="match status" value="1"/>
</dbReference>
<keyword evidence="4" id="KW-1185">Reference proteome</keyword>
<sequence length="358" mass="39893">MSMSSLCDDELGLILERVHDPCDRKSVSLVCKQWLRVEGLTRLSIRVFELDSLRRFLPRYPNIVTFECSTLINDDELKFLAKTCPKLEVLNLSLERPFHDEFTTVFDNVYDDGLCALGNGCHKLSKVLLRRRICWTVVSLVKLAQNLTIMDLAKCCLVTDQDLEAIGALNSITILNLEGCSITDVGLVSLATGASSRSLKKLVLEGCYQITDYGVSSLRQMCCLEELNMADCGTKVSNIGCVELAAIQTLKRLNLSWLSNVSDPTLLALAENCRNLKQVDLTGCELITGAGIRAFANHGCVQALVLSYCRNIFAYDLEHLALGCRSLKYVVLDRGWKAAMPMKMVENISRFCDIICRL</sequence>
<dbReference type="GeneID" id="115972519"/>
<dbReference type="EnsemblPlants" id="QL12p041348:mrna">
    <property type="protein sequence ID" value="QL12p041348:mrna:CDS:1"/>
    <property type="gene ID" value="QL12p041348"/>
</dbReference>
<dbReference type="Gene3D" id="1.20.1280.50">
    <property type="match status" value="1"/>
</dbReference>
<dbReference type="Gene3D" id="3.80.10.10">
    <property type="entry name" value="Ribonuclease Inhibitor"/>
    <property type="match status" value="2"/>
</dbReference>
<dbReference type="Proteomes" id="UP000594261">
    <property type="component" value="Chromosome 12"/>
</dbReference>
<evidence type="ECO:0000259" key="2">
    <source>
        <dbReference type="Pfam" id="PF25372"/>
    </source>
</evidence>
<name>A0A7N2N6L2_QUELO</name>
<dbReference type="InterPro" id="IPR041567">
    <property type="entry name" value="COI1_F-box"/>
</dbReference>
<proteinExistence type="predicted"/>
<dbReference type="GO" id="GO:0019005">
    <property type="term" value="C:SCF ubiquitin ligase complex"/>
    <property type="evidence" value="ECO:0007669"/>
    <property type="project" value="TreeGrafter"/>
</dbReference>
<reference evidence="3 4" key="1">
    <citation type="journal article" date="2016" name="G3 (Bethesda)">
        <title>First Draft Assembly and Annotation of the Genome of a California Endemic Oak Quercus lobata Nee (Fagaceae).</title>
        <authorList>
            <person name="Sork V.L."/>
            <person name="Fitz-Gibbon S.T."/>
            <person name="Puiu D."/>
            <person name="Crepeau M."/>
            <person name="Gugger P.F."/>
            <person name="Sherman R."/>
            <person name="Stevens K."/>
            <person name="Langley C.H."/>
            <person name="Pellegrini M."/>
            <person name="Salzberg S.L."/>
        </authorList>
    </citation>
    <scope>NUCLEOTIDE SEQUENCE [LARGE SCALE GENOMIC DNA]</scope>
    <source>
        <strain evidence="3 4">cv. SW786</strain>
    </source>
</reference>
<dbReference type="GO" id="GO:0031146">
    <property type="term" value="P:SCF-dependent proteasomal ubiquitin-dependent protein catabolic process"/>
    <property type="evidence" value="ECO:0007669"/>
    <property type="project" value="TreeGrafter"/>
</dbReference>
<evidence type="ECO:0000313" key="3">
    <source>
        <dbReference type="EnsemblPlants" id="QL12p041348:mrna:CDS:1"/>
    </source>
</evidence>
<evidence type="ECO:0000313" key="4">
    <source>
        <dbReference type="Proteomes" id="UP000594261"/>
    </source>
</evidence>
<dbReference type="SMART" id="SM00367">
    <property type="entry name" value="LRR_CC"/>
    <property type="match status" value="6"/>
</dbReference>
<dbReference type="AlphaFoldDB" id="A0A7N2N6L2"/>
<feature type="domain" description="COI1 F-box" evidence="1">
    <location>
        <begin position="5"/>
        <end position="42"/>
    </location>
</feature>
<dbReference type="Gramene" id="QL12p041348:mrna">
    <property type="protein sequence ID" value="QL12p041348:mrna:CDS:1"/>
    <property type="gene ID" value="QL12p041348"/>
</dbReference>
<dbReference type="EMBL" id="LRBV02000012">
    <property type="status" value="NOT_ANNOTATED_CDS"/>
    <property type="molecule type" value="Genomic_DNA"/>
</dbReference>
<dbReference type="InterPro" id="IPR057207">
    <property type="entry name" value="FBXL15_LRR"/>
</dbReference>
<dbReference type="SUPFAM" id="SSF52047">
    <property type="entry name" value="RNI-like"/>
    <property type="match status" value="1"/>
</dbReference>
<dbReference type="KEGG" id="qlo:115972519"/>
<dbReference type="InterPro" id="IPR001611">
    <property type="entry name" value="Leu-rich_rpt"/>
</dbReference>
<dbReference type="PANTHER" id="PTHR13318">
    <property type="entry name" value="PARTNER OF PAIRED, ISOFORM B-RELATED"/>
    <property type="match status" value="1"/>
</dbReference>
<dbReference type="Pfam" id="PF18511">
    <property type="entry name" value="F-box_5"/>
    <property type="match status" value="1"/>
</dbReference>